<keyword evidence="3" id="KW-1185">Reference proteome</keyword>
<reference evidence="3" key="3">
    <citation type="journal article" date="2018" name="Mol. Plant Microbe Interact.">
        <title>Genome sequence resources for the wheat stripe rust pathogen (Puccinia striiformis f. sp. tritici) and the barley stripe rust pathogen (Puccinia striiformis f. sp. hordei).</title>
        <authorList>
            <person name="Xia C."/>
            <person name="Wang M."/>
            <person name="Yin C."/>
            <person name="Cornejo O.E."/>
            <person name="Hulbert S.H."/>
            <person name="Chen X."/>
        </authorList>
    </citation>
    <scope>NUCLEOTIDE SEQUENCE [LARGE SCALE GENOMIC DNA]</scope>
    <source>
        <strain evidence="3">93TX-2</strain>
    </source>
</reference>
<dbReference type="EMBL" id="PKSM01000206">
    <property type="protein sequence ID" value="POW02933.1"/>
    <property type="molecule type" value="Genomic_DNA"/>
</dbReference>
<dbReference type="AlphaFoldDB" id="A0A2S4V0A5"/>
<organism evidence="2 3">
    <name type="scientific">Puccinia striiformis</name>
    <dbReference type="NCBI Taxonomy" id="27350"/>
    <lineage>
        <taxon>Eukaryota</taxon>
        <taxon>Fungi</taxon>
        <taxon>Dikarya</taxon>
        <taxon>Basidiomycota</taxon>
        <taxon>Pucciniomycotina</taxon>
        <taxon>Pucciniomycetes</taxon>
        <taxon>Pucciniales</taxon>
        <taxon>Pucciniaceae</taxon>
        <taxon>Puccinia</taxon>
    </lineage>
</organism>
<reference evidence="3" key="2">
    <citation type="journal article" date="2018" name="BMC Genomics">
        <title>Genomic insights into host adaptation between the wheat stripe rust pathogen (Puccinia striiformis f. sp. tritici) and the barley stripe rust pathogen (Puccinia striiformis f. sp. hordei).</title>
        <authorList>
            <person name="Xia C."/>
            <person name="Wang M."/>
            <person name="Yin C."/>
            <person name="Cornejo O.E."/>
            <person name="Hulbert S.H."/>
            <person name="Chen X."/>
        </authorList>
    </citation>
    <scope>NUCLEOTIDE SEQUENCE [LARGE SCALE GENOMIC DNA]</scope>
    <source>
        <strain evidence="3">93TX-2</strain>
    </source>
</reference>
<comment type="caution">
    <text evidence="2">The sequence shown here is derived from an EMBL/GenBank/DDBJ whole genome shotgun (WGS) entry which is preliminary data.</text>
</comment>
<dbReference type="Proteomes" id="UP000238274">
    <property type="component" value="Unassembled WGS sequence"/>
</dbReference>
<accession>A0A2S4V0A5</accession>
<protein>
    <submittedName>
        <fullName evidence="2">Uncharacterized protein</fullName>
    </submittedName>
</protein>
<feature type="region of interest" description="Disordered" evidence="1">
    <location>
        <begin position="93"/>
        <end position="113"/>
    </location>
</feature>
<proteinExistence type="predicted"/>
<dbReference type="VEuPathDB" id="FungiDB:PSHT_11887"/>
<evidence type="ECO:0000256" key="1">
    <source>
        <dbReference type="SAM" id="MobiDB-lite"/>
    </source>
</evidence>
<sequence length="113" mass="13398">MVQQFEAFHKSQIPDYPKFNPKNRFGMFKARRMVLTFAKGFSVEQLDRLMGGDTIDGQFKFYKTKLNEYSKTDPWKDYLNALHLEEEELIDERKNTSAARKQEALARRTERNA</sequence>
<evidence type="ECO:0000313" key="3">
    <source>
        <dbReference type="Proteomes" id="UP000238274"/>
    </source>
</evidence>
<evidence type="ECO:0000313" key="2">
    <source>
        <dbReference type="EMBL" id="POW02933.1"/>
    </source>
</evidence>
<gene>
    <name evidence="2" type="ORF">PSHT_11887</name>
</gene>
<name>A0A2S4V0A5_9BASI</name>
<reference evidence="2 3" key="1">
    <citation type="submission" date="2017-12" db="EMBL/GenBank/DDBJ databases">
        <title>Gene loss provides genomic basis for host adaptation in cereal stripe rust fungi.</title>
        <authorList>
            <person name="Xia C."/>
        </authorList>
    </citation>
    <scope>NUCLEOTIDE SEQUENCE [LARGE SCALE GENOMIC DNA]</scope>
    <source>
        <strain evidence="2 3">93TX-2</strain>
    </source>
</reference>
<dbReference type="VEuPathDB" id="FungiDB:PSTT_03457"/>